<dbReference type="Proteomes" id="UP001333110">
    <property type="component" value="Unassembled WGS sequence"/>
</dbReference>
<dbReference type="AlphaFoldDB" id="A0AAN7NDA5"/>
<keyword evidence="2" id="KW-1185">Reference proteome</keyword>
<comment type="caution">
    <text evidence="1">The sequence shown here is derived from an EMBL/GenBank/DDBJ whole genome shotgun (WGS) entry which is preliminary data.</text>
</comment>
<organism evidence="1 2">
    <name type="scientific">Mycteria americana</name>
    <name type="common">Wood stork</name>
    <dbReference type="NCBI Taxonomy" id="33587"/>
    <lineage>
        <taxon>Eukaryota</taxon>
        <taxon>Metazoa</taxon>
        <taxon>Chordata</taxon>
        <taxon>Craniata</taxon>
        <taxon>Vertebrata</taxon>
        <taxon>Euteleostomi</taxon>
        <taxon>Archelosauria</taxon>
        <taxon>Archosauria</taxon>
        <taxon>Dinosauria</taxon>
        <taxon>Saurischia</taxon>
        <taxon>Theropoda</taxon>
        <taxon>Coelurosauria</taxon>
        <taxon>Aves</taxon>
        <taxon>Neognathae</taxon>
        <taxon>Neoaves</taxon>
        <taxon>Aequornithes</taxon>
        <taxon>Ciconiiformes</taxon>
        <taxon>Ciconiidae</taxon>
        <taxon>Mycteria</taxon>
    </lineage>
</organism>
<accession>A0AAN7NDA5</accession>
<gene>
    <name evidence="1" type="ORF">QYF61_013110</name>
</gene>
<protein>
    <submittedName>
        <fullName evidence="1">Uncharacterized protein</fullName>
    </submittedName>
</protein>
<sequence length="221" mass="25687">MIKGLEHLSYEERLQEPGLFSLQKRRLRRNLNNKYKYLIGGCREEGDRLSSVLPSDSTRGNGHKLKHGQLNPDLLRAANRLINTDPDWTQFIAAGREDGRETKVQERVQRRATELGKGLEHKADGERLRDLGLFSLEKRRLRGDLIALYNCLKGGCGEVTSDRTRRNGLKLRQGRFRLDMRKFYFTERVVKHWNRLPREGVESPFLEELLFSPSGFFSEFA</sequence>
<feature type="non-terminal residue" evidence="1">
    <location>
        <position position="221"/>
    </location>
</feature>
<evidence type="ECO:0000313" key="1">
    <source>
        <dbReference type="EMBL" id="KAK4813145.1"/>
    </source>
</evidence>
<evidence type="ECO:0000313" key="2">
    <source>
        <dbReference type="Proteomes" id="UP001333110"/>
    </source>
</evidence>
<proteinExistence type="predicted"/>
<reference evidence="1 2" key="1">
    <citation type="journal article" date="2023" name="J. Hered.">
        <title>Chromosome-level genome of the wood stork (Mycteria americana) provides insight into avian chromosome evolution.</title>
        <authorList>
            <person name="Flamio R. Jr."/>
            <person name="Ramstad K.M."/>
        </authorList>
    </citation>
    <scope>NUCLEOTIDE SEQUENCE [LARGE SCALE GENOMIC DNA]</scope>
    <source>
        <strain evidence="1">JAX WOST 10</strain>
    </source>
</reference>
<name>A0AAN7NDA5_MYCAM</name>
<dbReference type="EMBL" id="JAUNZN010000013">
    <property type="protein sequence ID" value="KAK4813145.1"/>
    <property type="molecule type" value="Genomic_DNA"/>
</dbReference>